<dbReference type="AlphaFoldDB" id="A0A2P2NWA7"/>
<proteinExistence type="predicted"/>
<reference evidence="1" key="1">
    <citation type="submission" date="2018-02" db="EMBL/GenBank/DDBJ databases">
        <title>Rhizophora mucronata_Transcriptome.</title>
        <authorList>
            <person name="Meera S.P."/>
            <person name="Sreeshan A."/>
            <person name="Augustine A."/>
        </authorList>
    </citation>
    <scope>NUCLEOTIDE SEQUENCE</scope>
    <source>
        <tissue evidence="1">Leaf</tissue>
    </source>
</reference>
<organism evidence="1">
    <name type="scientific">Rhizophora mucronata</name>
    <name type="common">Asiatic mangrove</name>
    <dbReference type="NCBI Taxonomy" id="61149"/>
    <lineage>
        <taxon>Eukaryota</taxon>
        <taxon>Viridiplantae</taxon>
        <taxon>Streptophyta</taxon>
        <taxon>Embryophyta</taxon>
        <taxon>Tracheophyta</taxon>
        <taxon>Spermatophyta</taxon>
        <taxon>Magnoliopsida</taxon>
        <taxon>eudicotyledons</taxon>
        <taxon>Gunneridae</taxon>
        <taxon>Pentapetalae</taxon>
        <taxon>rosids</taxon>
        <taxon>fabids</taxon>
        <taxon>Malpighiales</taxon>
        <taxon>Rhizophoraceae</taxon>
        <taxon>Rhizophora</taxon>
    </lineage>
</organism>
<protein>
    <submittedName>
        <fullName evidence="1">Uncharacterized protein</fullName>
    </submittedName>
</protein>
<name>A0A2P2NWA7_RHIMU</name>
<accession>A0A2P2NWA7</accession>
<evidence type="ECO:0000313" key="1">
    <source>
        <dbReference type="EMBL" id="MBX46818.1"/>
    </source>
</evidence>
<sequence length="28" mass="3319">MYPINVMFDFIFILWNCSDMSNVGNFSI</sequence>
<dbReference type="EMBL" id="GGEC01066334">
    <property type="protein sequence ID" value="MBX46818.1"/>
    <property type="molecule type" value="Transcribed_RNA"/>
</dbReference>